<dbReference type="Gene3D" id="1.25.40.90">
    <property type="match status" value="1"/>
</dbReference>
<dbReference type="PROSITE" id="PS51391">
    <property type="entry name" value="CID"/>
    <property type="match status" value="1"/>
</dbReference>
<name>A0A8H3IRX8_9LECA</name>
<accession>A0A8H3IRX8</accession>
<feature type="domain" description="CID" evidence="2">
    <location>
        <begin position="1"/>
        <end position="133"/>
    </location>
</feature>
<dbReference type="SMART" id="SM00582">
    <property type="entry name" value="RPR"/>
    <property type="match status" value="1"/>
</dbReference>
<evidence type="ECO:0000313" key="3">
    <source>
        <dbReference type="EMBL" id="CAF9923769.1"/>
    </source>
</evidence>
<evidence type="ECO:0000259" key="2">
    <source>
        <dbReference type="PROSITE" id="PS51391"/>
    </source>
</evidence>
<dbReference type="InterPro" id="IPR006569">
    <property type="entry name" value="CID_dom"/>
</dbReference>
<protein>
    <recommendedName>
        <fullName evidence="2">CID domain-containing protein</fullName>
    </recommendedName>
</protein>
<dbReference type="GO" id="GO:0031124">
    <property type="term" value="P:mRNA 3'-end processing"/>
    <property type="evidence" value="ECO:0007669"/>
    <property type="project" value="InterPro"/>
</dbReference>
<dbReference type="Pfam" id="PF04818">
    <property type="entry name" value="CID"/>
    <property type="match status" value="1"/>
</dbReference>
<dbReference type="CDD" id="cd17003">
    <property type="entry name" value="CID_Rtt103"/>
    <property type="match status" value="1"/>
</dbReference>
<dbReference type="PANTHER" id="PTHR12460">
    <property type="entry name" value="CYCLIN-DEPENDENT KINASE INHIBITOR-RELATED PROTEIN"/>
    <property type="match status" value="1"/>
</dbReference>
<dbReference type="OrthoDB" id="10069473at2759"/>
<dbReference type="EMBL" id="CAJPDQ010000020">
    <property type="protein sequence ID" value="CAF9923769.1"/>
    <property type="molecule type" value="Genomic_DNA"/>
</dbReference>
<gene>
    <name evidence="3" type="ORF">GOMPHAMPRED_003443</name>
</gene>
<dbReference type="InterPro" id="IPR047883">
    <property type="entry name" value="Rtt103-like_CID"/>
</dbReference>
<dbReference type="AlphaFoldDB" id="A0A8H3IRX8"/>
<dbReference type="GO" id="GO:0099122">
    <property type="term" value="F:RNA polymerase II C-terminal domain binding"/>
    <property type="evidence" value="ECO:0007669"/>
    <property type="project" value="InterPro"/>
</dbReference>
<feature type="region of interest" description="Disordered" evidence="1">
    <location>
        <begin position="352"/>
        <end position="394"/>
    </location>
</feature>
<dbReference type="SUPFAM" id="SSF48464">
    <property type="entry name" value="ENTH/VHS domain"/>
    <property type="match status" value="1"/>
</dbReference>
<sequence length="394" mass="43796">MSYSEDAVNAKLSALNETQESIVTTAQWVMFHRRYAERTIKLWLDKLGVSSPAKRLNLIYLINEVAQQSKFRKREEFRAALAAVIADGVSVAYNGATNDIKTKIKRVIDVWKDREIFDENVRDDIDRRVDAVDRKRGEIKRPLMGSGSTGASTSAAPIPEELQDLVKLYIRAHNASESVKSAHGATAGWEDSMNSFTIESTNARSAAKVNAIHNRLAQAHAAVVESVLSRQAILDELEKLLKVNKTVKTEHQFLAEDYNDKKERTFEKKTEIENTLLAKMHFEGPWAPLDKPSTLGELNNGYREPERPQVEALTPPLMTTDEDDYFPPDAGDNGNGSGTPPAMFGFEDAVENDTNIEDDHPTKKRKLGGGFGSFMGRGSVEQDVDDLIRSEGGS</sequence>
<dbReference type="PANTHER" id="PTHR12460:SF0">
    <property type="entry name" value="CID DOMAIN-CONTAINING PROTEIN-RELATED"/>
    <property type="match status" value="1"/>
</dbReference>
<dbReference type="InterPro" id="IPR008942">
    <property type="entry name" value="ENTH_VHS"/>
</dbReference>
<evidence type="ECO:0000313" key="4">
    <source>
        <dbReference type="Proteomes" id="UP000664169"/>
    </source>
</evidence>
<evidence type="ECO:0000256" key="1">
    <source>
        <dbReference type="SAM" id="MobiDB-lite"/>
    </source>
</evidence>
<comment type="caution">
    <text evidence="3">The sequence shown here is derived from an EMBL/GenBank/DDBJ whole genome shotgun (WGS) entry which is preliminary data.</text>
</comment>
<organism evidence="3 4">
    <name type="scientific">Gomphillus americanus</name>
    <dbReference type="NCBI Taxonomy" id="1940652"/>
    <lineage>
        <taxon>Eukaryota</taxon>
        <taxon>Fungi</taxon>
        <taxon>Dikarya</taxon>
        <taxon>Ascomycota</taxon>
        <taxon>Pezizomycotina</taxon>
        <taxon>Lecanoromycetes</taxon>
        <taxon>OSLEUM clade</taxon>
        <taxon>Ostropomycetidae</taxon>
        <taxon>Ostropales</taxon>
        <taxon>Graphidaceae</taxon>
        <taxon>Gomphilloideae</taxon>
        <taxon>Gomphillus</taxon>
    </lineage>
</organism>
<keyword evidence="4" id="KW-1185">Reference proteome</keyword>
<dbReference type="Proteomes" id="UP000664169">
    <property type="component" value="Unassembled WGS sequence"/>
</dbReference>
<proteinExistence type="predicted"/>
<reference evidence="3" key="1">
    <citation type="submission" date="2021-03" db="EMBL/GenBank/DDBJ databases">
        <authorList>
            <person name="Tagirdzhanova G."/>
        </authorList>
    </citation>
    <scope>NUCLEOTIDE SEQUENCE</scope>
</reference>